<evidence type="ECO:0000313" key="3">
    <source>
        <dbReference type="Proteomes" id="UP000540412"/>
    </source>
</evidence>
<reference evidence="2 3" key="1">
    <citation type="submission" date="2020-08" db="EMBL/GenBank/DDBJ databases">
        <title>Sequencing the genomes of 1000 actinobacteria strains.</title>
        <authorList>
            <person name="Klenk H.-P."/>
        </authorList>
    </citation>
    <scope>NUCLEOTIDE SEQUENCE [LARGE SCALE GENOMIC DNA]</scope>
    <source>
        <strain evidence="2 3">DSM 43582</strain>
    </source>
</reference>
<dbReference type="EMBL" id="JACHIT010000001">
    <property type="protein sequence ID" value="MBB5912882.1"/>
    <property type="molecule type" value="Genomic_DNA"/>
</dbReference>
<evidence type="ECO:0000313" key="2">
    <source>
        <dbReference type="EMBL" id="MBB5912882.1"/>
    </source>
</evidence>
<feature type="region of interest" description="Disordered" evidence="1">
    <location>
        <begin position="1"/>
        <end position="33"/>
    </location>
</feature>
<accession>A0A7W9PB87</accession>
<dbReference type="Proteomes" id="UP000540412">
    <property type="component" value="Unassembled WGS sequence"/>
</dbReference>
<keyword evidence="3" id="KW-1185">Reference proteome</keyword>
<proteinExistence type="predicted"/>
<organism evidence="2 3">
    <name type="scientific">Nocardia transvalensis</name>
    <dbReference type="NCBI Taxonomy" id="37333"/>
    <lineage>
        <taxon>Bacteria</taxon>
        <taxon>Bacillati</taxon>
        <taxon>Actinomycetota</taxon>
        <taxon>Actinomycetes</taxon>
        <taxon>Mycobacteriales</taxon>
        <taxon>Nocardiaceae</taxon>
        <taxon>Nocardia</taxon>
    </lineage>
</organism>
<dbReference type="AlphaFoldDB" id="A0A7W9PB87"/>
<protein>
    <submittedName>
        <fullName evidence="2">Uncharacterized protein</fullName>
    </submittedName>
</protein>
<name>A0A7W9PB87_9NOCA</name>
<sequence length="33" mass="3527">MVVDLETGEVHVQLPDGSASEDSLGNILDELED</sequence>
<gene>
    <name evidence="2" type="ORF">BJY24_001749</name>
</gene>
<comment type="caution">
    <text evidence="2">The sequence shown here is derived from an EMBL/GenBank/DDBJ whole genome shotgun (WGS) entry which is preliminary data.</text>
</comment>
<evidence type="ECO:0000256" key="1">
    <source>
        <dbReference type="SAM" id="MobiDB-lite"/>
    </source>
</evidence>